<dbReference type="SUPFAM" id="SSF46548">
    <property type="entry name" value="alpha-helical ferredoxin"/>
    <property type="match status" value="1"/>
</dbReference>
<evidence type="ECO:0000259" key="9">
    <source>
        <dbReference type="PROSITE" id="PS51387"/>
    </source>
</evidence>
<dbReference type="InterPro" id="IPR016171">
    <property type="entry name" value="Vanillyl_alc_oxidase_C-sub2"/>
</dbReference>
<dbReference type="InterPro" id="IPR004113">
    <property type="entry name" value="FAD-bd_oxidored_4_C"/>
</dbReference>
<dbReference type="InterPro" id="IPR016164">
    <property type="entry name" value="FAD-linked_Oxase-like_C"/>
</dbReference>
<dbReference type="Proteomes" id="UP000199564">
    <property type="component" value="Unassembled WGS sequence"/>
</dbReference>
<dbReference type="PANTHER" id="PTHR11748:SF119">
    <property type="entry name" value="D-2-HYDROXYGLUTARATE DEHYDROGENASE"/>
    <property type="match status" value="1"/>
</dbReference>
<evidence type="ECO:0000313" key="10">
    <source>
        <dbReference type="EMBL" id="SFO68638.1"/>
    </source>
</evidence>
<dbReference type="GO" id="GO:0008720">
    <property type="term" value="F:D-lactate dehydrogenase (NAD+) activity"/>
    <property type="evidence" value="ECO:0007669"/>
    <property type="project" value="TreeGrafter"/>
</dbReference>
<dbReference type="InterPro" id="IPR006094">
    <property type="entry name" value="Oxid_FAD_bind_N"/>
</dbReference>
<protein>
    <submittedName>
        <fullName evidence="10">FAD/FMN-containing dehydrogenase</fullName>
    </submittedName>
</protein>
<keyword evidence="11" id="KW-1185">Reference proteome</keyword>
<keyword evidence="2" id="KW-0285">Flavoprotein</keyword>
<organism evidence="10 11">
    <name type="scientific">Algoriphagus ornithinivorans</name>
    <dbReference type="NCBI Taxonomy" id="226506"/>
    <lineage>
        <taxon>Bacteria</taxon>
        <taxon>Pseudomonadati</taxon>
        <taxon>Bacteroidota</taxon>
        <taxon>Cytophagia</taxon>
        <taxon>Cytophagales</taxon>
        <taxon>Cyclobacteriaceae</taxon>
        <taxon>Algoriphagus</taxon>
    </lineage>
</organism>
<keyword evidence="6" id="KW-0408">Iron</keyword>
<dbReference type="InterPro" id="IPR036318">
    <property type="entry name" value="FAD-bd_PCMH-like_sf"/>
</dbReference>
<evidence type="ECO:0000256" key="2">
    <source>
        <dbReference type="ARBA" id="ARBA00022630"/>
    </source>
</evidence>
<evidence type="ECO:0000256" key="5">
    <source>
        <dbReference type="ARBA" id="ARBA00023002"/>
    </source>
</evidence>
<evidence type="ECO:0000259" key="8">
    <source>
        <dbReference type="PROSITE" id="PS51379"/>
    </source>
</evidence>
<keyword evidence="5" id="KW-0560">Oxidoreductase</keyword>
<sequence>MLSDQPNLVSHLEKLAAQLEGNLQFDKLSRTLYATDASVYREVPLAVAFPKSESDIQKLIQFANENGTSLIPRTAGTSLAGQCVGNGIVVDVSKHFTQILEFNKEERWVRVQPGVVRDELNRFLKPHGLFFSPITSTANRAMIGGMVGNNSSGTTSIVYGVTRDKVISLNTILSDGNKVVFAEISQDEFDQKCGQNDLEGTIYRQIFDELNNPEVREEIHTQFPKKSIHRRNTGYAVDELLKAELFEGKEKFNFCKLLAGSEGTLAFTTEIKISLDPLPDPVEIVVAAHFATIHESMKSAQVAMKHPATAVELMDKIILDCTKESIEYSKNRYFVDGDPEAILMIEFRGKTLEEAMAKGEALVADLKAGGYGYAYPIIEPEKVASAWSLRAAGLGLLGNIPGDPKAVACIEDTAVDIEDLADYIDEVDVMMEGFNQKPVHYAHAGAGEIHLRPILDLKKAEDVEEFYKISLASAQLVKKYQGSLSGEHGDGRVRAAFIPLMVGEKNYELFRRIKFTWDPKNIFNPGKIVDAAPMNKFLRYEPGMKTPEHNTIIDFSHVGGILRLAEKCNGSGDCRKLPGSGGTMCPSYMATRNEKDTVRGRANTLREFLTLDKKENAFDHPEIKEALDLCLSCKGCTAECPSNVDMASMKAEFLYQYQKTHGIPLRSKAFAYINELNELGSKVPVIANFFLSNSLTGGLMKSILGVAPNRHLPEISPISLRKWYKKNYASLDGPANTIKSVYFFVDEFTNHNDTQIGIQAISLLKKLGYEVKVVDHEESGRSALSKGLLVKAKRHAEANVRIFEKLIDGNTPLIGLEPSAILSFRDEYPRIVGKELVEGAKKLKFHVKLIDEFLGQEVAAGNIRSEQFTDKPQKIKLHGHCHQKALSSLTWTQKILSLPVKYKVETIPSGCCGMAGSFGYESEHFEVSQQVGELVLFPAVRKAEAETLIAAPGTSCRHQIADGTGRKAKHPVEILWEALETSKV</sequence>
<dbReference type="Pfam" id="PF01565">
    <property type="entry name" value="FAD_binding_4"/>
    <property type="match status" value="1"/>
</dbReference>
<evidence type="ECO:0000256" key="1">
    <source>
        <dbReference type="ARBA" id="ARBA00001974"/>
    </source>
</evidence>
<proteinExistence type="predicted"/>
<dbReference type="GO" id="GO:0046872">
    <property type="term" value="F:metal ion binding"/>
    <property type="evidence" value="ECO:0007669"/>
    <property type="project" value="UniProtKB-KW"/>
</dbReference>
<dbReference type="GO" id="GO:1903457">
    <property type="term" value="P:lactate catabolic process"/>
    <property type="evidence" value="ECO:0007669"/>
    <property type="project" value="TreeGrafter"/>
</dbReference>
<dbReference type="GO" id="GO:0051536">
    <property type="term" value="F:iron-sulfur cluster binding"/>
    <property type="evidence" value="ECO:0007669"/>
    <property type="project" value="UniProtKB-KW"/>
</dbReference>
<dbReference type="SUPFAM" id="SSF55103">
    <property type="entry name" value="FAD-linked oxidases, C-terminal domain"/>
    <property type="match status" value="1"/>
</dbReference>
<dbReference type="InterPro" id="IPR017900">
    <property type="entry name" value="4Fe4S_Fe_S_CS"/>
</dbReference>
<name>A0A1I5J717_9BACT</name>
<accession>A0A1I5J717</accession>
<dbReference type="AlphaFoldDB" id="A0A1I5J717"/>
<evidence type="ECO:0000256" key="3">
    <source>
        <dbReference type="ARBA" id="ARBA00022723"/>
    </source>
</evidence>
<dbReference type="InterPro" id="IPR016169">
    <property type="entry name" value="FAD-bd_PCMH_sub2"/>
</dbReference>
<dbReference type="Gene3D" id="3.30.465.10">
    <property type="match status" value="1"/>
</dbReference>
<dbReference type="GO" id="GO:0071949">
    <property type="term" value="F:FAD binding"/>
    <property type="evidence" value="ECO:0007669"/>
    <property type="project" value="InterPro"/>
</dbReference>
<evidence type="ECO:0000313" key="11">
    <source>
        <dbReference type="Proteomes" id="UP000199564"/>
    </source>
</evidence>
<dbReference type="PANTHER" id="PTHR11748">
    <property type="entry name" value="D-LACTATE DEHYDROGENASE"/>
    <property type="match status" value="1"/>
</dbReference>
<evidence type="ECO:0000256" key="7">
    <source>
        <dbReference type="ARBA" id="ARBA00023014"/>
    </source>
</evidence>
<dbReference type="PROSITE" id="PS00198">
    <property type="entry name" value="4FE4S_FER_1"/>
    <property type="match status" value="1"/>
</dbReference>
<feature type="domain" description="FAD-binding PCMH-type" evidence="9">
    <location>
        <begin position="40"/>
        <end position="278"/>
    </location>
</feature>
<dbReference type="GO" id="GO:0004458">
    <property type="term" value="F:D-lactate dehydrogenase (cytochrome) activity"/>
    <property type="evidence" value="ECO:0007669"/>
    <property type="project" value="TreeGrafter"/>
</dbReference>
<dbReference type="Pfam" id="PF02913">
    <property type="entry name" value="FAD-oxidase_C"/>
    <property type="match status" value="1"/>
</dbReference>
<dbReference type="RefSeq" id="WP_091655369.1">
    <property type="nucleotide sequence ID" value="NZ_FOVW01000011.1"/>
</dbReference>
<keyword evidence="4" id="KW-0274">FAD</keyword>
<keyword evidence="3" id="KW-0479">Metal-binding</keyword>
<dbReference type="InterPro" id="IPR016166">
    <property type="entry name" value="FAD-bd_PCMH"/>
</dbReference>
<evidence type="ECO:0000256" key="6">
    <source>
        <dbReference type="ARBA" id="ARBA00023004"/>
    </source>
</evidence>
<keyword evidence="7" id="KW-0411">Iron-sulfur</keyword>
<dbReference type="Gene3D" id="1.10.45.10">
    <property type="entry name" value="Vanillyl-alcohol Oxidase, Chain A, domain 4"/>
    <property type="match status" value="1"/>
</dbReference>
<dbReference type="Gene3D" id="3.30.70.2740">
    <property type="match status" value="1"/>
</dbReference>
<dbReference type="Pfam" id="PF13534">
    <property type="entry name" value="Fer4_17"/>
    <property type="match status" value="1"/>
</dbReference>
<dbReference type="EMBL" id="FOVW01000011">
    <property type="protein sequence ID" value="SFO68638.1"/>
    <property type="molecule type" value="Genomic_DNA"/>
</dbReference>
<feature type="domain" description="4Fe-4S ferredoxin-type" evidence="8">
    <location>
        <begin position="619"/>
        <end position="652"/>
    </location>
</feature>
<gene>
    <name evidence="10" type="ORF">SAMN04488519_111118</name>
</gene>
<dbReference type="SUPFAM" id="SSF56176">
    <property type="entry name" value="FAD-binding/transporter-associated domain-like"/>
    <property type="match status" value="1"/>
</dbReference>
<evidence type="ECO:0000256" key="4">
    <source>
        <dbReference type="ARBA" id="ARBA00022827"/>
    </source>
</evidence>
<dbReference type="InterPro" id="IPR017896">
    <property type="entry name" value="4Fe4S_Fe-S-bd"/>
</dbReference>
<dbReference type="STRING" id="226506.SAMN04488519_111118"/>
<comment type="cofactor">
    <cofactor evidence="1">
        <name>FAD</name>
        <dbReference type="ChEBI" id="CHEBI:57692"/>
    </cofactor>
</comment>
<dbReference type="PROSITE" id="PS51387">
    <property type="entry name" value="FAD_PCMH"/>
    <property type="match status" value="1"/>
</dbReference>
<reference evidence="11" key="1">
    <citation type="submission" date="2016-10" db="EMBL/GenBank/DDBJ databases">
        <authorList>
            <person name="Varghese N."/>
            <person name="Submissions S."/>
        </authorList>
    </citation>
    <scope>NUCLEOTIDE SEQUENCE [LARGE SCALE GENOMIC DNA]</scope>
    <source>
        <strain evidence="11">DSM 15282</strain>
    </source>
</reference>
<dbReference type="PROSITE" id="PS51379">
    <property type="entry name" value="4FE4S_FER_2"/>
    <property type="match status" value="1"/>
</dbReference>